<evidence type="ECO:0000313" key="7">
    <source>
        <dbReference type="Proteomes" id="UP000006319"/>
    </source>
</evidence>
<dbReference type="InterPro" id="IPR008918">
    <property type="entry name" value="HhH2"/>
</dbReference>
<feature type="region of interest" description="Disordered" evidence="4">
    <location>
        <begin position="197"/>
        <end position="225"/>
    </location>
</feature>
<dbReference type="SMART" id="SM00484">
    <property type="entry name" value="XPGI"/>
    <property type="match status" value="1"/>
</dbReference>
<dbReference type="OrthoDB" id="1937206at2759"/>
<dbReference type="EMBL" id="DF157100">
    <property type="protein sequence ID" value="GAB66014.1"/>
    <property type="molecule type" value="Genomic_DNA"/>
</dbReference>
<dbReference type="Gene3D" id="3.40.50.1010">
    <property type="entry name" value="5'-nuclease"/>
    <property type="match status" value="1"/>
</dbReference>
<evidence type="ECO:0000256" key="4">
    <source>
        <dbReference type="SAM" id="MobiDB-lite"/>
    </source>
</evidence>
<name>K6US78_PLACD</name>
<dbReference type="SUPFAM" id="SSF88723">
    <property type="entry name" value="PIN domain-like"/>
    <property type="match status" value="1"/>
</dbReference>
<dbReference type="PANTHER" id="PTHR11081">
    <property type="entry name" value="FLAP ENDONUCLEASE FAMILY MEMBER"/>
    <property type="match status" value="1"/>
</dbReference>
<evidence type="ECO:0000256" key="1">
    <source>
        <dbReference type="ARBA" id="ARBA00022723"/>
    </source>
</evidence>
<dbReference type="GO" id="GO:0046872">
    <property type="term" value="F:metal ion binding"/>
    <property type="evidence" value="ECO:0007669"/>
    <property type="project" value="UniProtKB-KW"/>
</dbReference>
<dbReference type="InterPro" id="IPR006084">
    <property type="entry name" value="XPG/Rad2"/>
</dbReference>
<feature type="compositionally biased region" description="Low complexity" evidence="4">
    <location>
        <begin position="206"/>
        <end position="221"/>
    </location>
</feature>
<keyword evidence="3" id="KW-0460">Magnesium</keyword>
<dbReference type="GO" id="GO:0017108">
    <property type="term" value="F:5'-flap endonuclease activity"/>
    <property type="evidence" value="ECO:0007669"/>
    <property type="project" value="TreeGrafter"/>
</dbReference>
<gene>
    <name evidence="6" type="ORF">PCYB_081750</name>
</gene>
<proteinExistence type="predicted"/>
<dbReference type="PRINTS" id="PR00853">
    <property type="entry name" value="XPGRADSUPER"/>
</dbReference>
<keyword evidence="2 6" id="KW-0255">Endonuclease</keyword>
<dbReference type="RefSeq" id="XP_004221961.1">
    <property type="nucleotide sequence ID" value="XM_004221913.1"/>
</dbReference>
<dbReference type="GO" id="GO:0003677">
    <property type="term" value="F:DNA binding"/>
    <property type="evidence" value="ECO:0007669"/>
    <property type="project" value="InterPro"/>
</dbReference>
<dbReference type="AlphaFoldDB" id="K6US78"/>
<dbReference type="Pfam" id="PF00867">
    <property type="entry name" value="XPG_I"/>
    <property type="match status" value="1"/>
</dbReference>
<keyword evidence="2 6" id="KW-0378">Hydrolase</keyword>
<dbReference type="InterPro" id="IPR036279">
    <property type="entry name" value="5-3_exonuclease_C_sf"/>
</dbReference>
<dbReference type="SMART" id="SM00279">
    <property type="entry name" value="HhH2"/>
    <property type="match status" value="1"/>
</dbReference>
<protein>
    <submittedName>
        <fullName evidence="6">Endonuclease</fullName>
    </submittedName>
</protein>
<dbReference type="InterPro" id="IPR029060">
    <property type="entry name" value="PIN-like_dom_sf"/>
</dbReference>
<accession>K6US78</accession>
<dbReference type="SUPFAM" id="SSF47807">
    <property type="entry name" value="5' to 3' exonuclease, C-terminal subdomain"/>
    <property type="match status" value="1"/>
</dbReference>
<dbReference type="OMA" id="LIRFIMN"/>
<dbReference type="PANTHER" id="PTHR11081:SF9">
    <property type="entry name" value="FLAP ENDONUCLEASE 1"/>
    <property type="match status" value="1"/>
</dbReference>
<dbReference type="eggNOG" id="KOG2519">
    <property type="taxonomic scope" value="Eukaryota"/>
</dbReference>
<keyword evidence="2 6" id="KW-0540">Nuclease</keyword>
<feature type="non-terminal residue" evidence="6">
    <location>
        <position position="434"/>
    </location>
</feature>
<organism evidence="6 7">
    <name type="scientific">Plasmodium cynomolgi (strain B)</name>
    <dbReference type="NCBI Taxonomy" id="1120755"/>
    <lineage>
        <taxon>Eukaryota</taxon>
        <taxon>Sar</taxon>
        <taxon>Alveolata</taxon>
        <taxon>Apicomplexa</taxon>
        <taxon>Aconoidasida</taxon>
        <taxon>Haemosporida</taxon>
        <taxon>Plasmodiidae</taxon>
        <taxon>Plasmodium</taxon>
        <taxon>Plasmodium (Plasmodium)</taxon>
    </lineage>
</organism>
<feature type="non-terminal residue" evidence="6">
    <location>
        <position position="1"/>
    </location>
</feature>
<dbReference type="KEGG" id="pcy:PCYB_081750"/>
<evidence type="ECO:0000313" key="6">
    <source>
        <dbReference type="EMBL" id="GAB66014.1"/>
    </source>
</evidence>
<evidence type="ECO:0000256" key="3">
    <source>
        <dbReference type="ARBA" id="ARBA00022842"/>
    </source>
</evidence>
<dbReference type="Proteomes" id="UP000006319">
    <property type="component" value="Chromosome 8"/>
</dbReference>
<sequence length="434" mass="48860">FVQFVNKKIPSTIKKIDDIKSFTGKKFIIDGTFFIYKFMYVAWKHVINDKNREKRYKANDLTTHILVRQYMIKKSIELLKNQHEYFKSLKINTLYIIEDIGARYELQPLDYKCKKHVWKERDSLRKKKNLFDILNVDASKGGGTRSGCSPSGCPPSGDSPSGCSPSGCPPCGDSPSGCSPSGCPPCGDSPSAHCASSAKGSGEIGPSENANPNVNPPNSANKHFGENKSAISSMSEGKSQKKCKMEIVVDEDGIHDLFKKNIFIKINSKTANDIYNYLSLEKIPIFITKNDAEKECAIQCSHEKDIVVSDDMDALAFGAPNLIRFIMNKKKRHIINKDELLNELNINYEQFIDFCILSGCDYSAKIPGIGPVKAHKIIKKYKTIETFLESSAFNKYKNSKLFDQKLNGISMSLNDYIVNEFTYEQARKVFFNSY</sequence>
<reference evidence="6 7" key="1">
    <citation type="journal article" date="2012" name="Nat. Genet.">
        <title>Plasmodium cynomolgi genome sequences provide insight into Plasmodium vivax and the monkey malaria clade.</title>
        <authorList>
            <person name="Tachibana S."/>
            <person name="Sullivan S.A."/>
            <person name="Kawai S."/>
            <person name="Nakamura S."/>
            <person name="Kim H.R."/>
            <person name="Goto N."/>
            <person name="Arisue N."/>
            <person name="Palacpac N.M.Q."/>
            <person name="Honma H."/>
            <person name="Yagi M."/>
            <person name="Tougan T."/>
            <person name="Katakai Y."/>
            <person name="Kaneko O."/>
            <person name="Mita T."/>
            <person name="Kita K."/>
            <person name="Yasutomi Y."/>
            <person name="Sutton P.L."/>
            <person name="Shakhbatyan R."/>
            <person name="Horii T."/>
            <person name="Yasunaga T."/>
            <person name="Barnwell J.W."/>
            <person name="Escalante A.A."/>
            <person name="Carlton J.M."/>
            <person name="Tanabe K."/>
        </authorList>
    </citation>
    <scope>NUCLEOTIDE SEQUENCE [LARGE SCALE GENOMIC DNA]</scope>
    <source>
        <strain evidence="6 7">B</strain>
    </source>
</reference>
<dbReference type="InterPro" id="IPR006086">
    <property type="entry name" value="XPG-I_dom"/>
</dbReference>
<keyword evidence="1" id="KW-0479">Metal-binding</keyword>
<evidence type="ECO:0000259" key="5">
    <source>
        <dbReference type="SMART" id="SM00484"/>
    </source>
</evidence>
<evidence type="ECO:0000256" key="2">
    <source>
        <dbReference type="ARBA" id="ARBA00022759"/>
    </source>
</evidence>
<dbReference type="Gene3D" id="1.10.150.20">
    <property type="entry name" value="5' to 3' exonuclease, C-terminal subdomain"/>
    <property type="match status" value="1"/>
</dbReference>
<dbReference type="GO" id="GO:0008409">
    <property type="term" value="F:5'-3' exonuclease activity"/>
    <property type="evidence" value="ECO:0007669"/>
    <property type="project" value="TreeGrafter"/>
</dbReference>
<dbReference type="VEuPathDB" id="PlasmoDB:PCYB_081750"/>
<feature type="domain" description="XPG-I" evidence="5">
    <location>
        <begin position="279"/>
        <end position="346"/>
    </location>
</feature>
<dbReference type="GeneID" id="14692364"/>
<keyword evidence="7" id="KW-1185">Reference proteome</keyword>